<evidence type="ECO:0000256" key="10">
    <source>
        <dbReference type="ARBA" id="ARBA00023136"/>
    </source>
</evidence>
<dbReference type="GO" id="GO:0016020">
    <property type="term" value="C:membrane"/>
    <property type="evidence" value="ECO:0007669"/>
    <property type="project" value="UniProtKB-SubCell"/>
</dbReference>
<organism evidence="18">
    <name type="scientific">freshwater metagenome</name>
    <dbReference type="NCBI Taxonomy" id="449393"/>
    <lineage>
        <taxon>unclassified sequences</taxon>
        <taxon>metagenomes</taxon>
        <taxon>ecological metagenomes</taxon>
    </lineage>
</organism>
<keyword evidence="10 14" id="KW-0472">Membrane</keyword>
<evidence type="ECO:0000256" key="14">
    <source>
        <dbReference type="SAM" id="Phobius"/>
    </source>
</evidence>
<evidence type="ECO:0000256" key="2">
    <source>
        <dbReference type="ARBA" id="ARBA00006920"/>
    </source>
</evidence>
<evidence type="ECO:0000256" key="9">
    <source>
        <dbReference type="ARBA" id="ARBA00023065"/>
    </source>
</evidence>
<dbReference type="EMBL" id="CAFBOF010000010">
    <property type="protein sequence ID" value="CAB4973918.1"/>
    <property type="molecule type" value="Genomic_DNA"/>
</dbReference>
<keyword evidence="9" id="KW-0406">Ion transport</keyword>
<feature type="compositionally biased region" description="Basic residues" evidence="13">
    <location>
        <begin position="221"/>
        <end position="238"/>
    </location>
</feature>
<feature type="transmembrane region" description="Helical" evidence="14">
    <location>
        <begin position="59"/>
        <end position="78"/>
    </location>
</feature>
<feature type="transmembrane region" description="Helical" evidence="14">
    <location>
        <begin position="122"/>
        <end position="143"/>
    </location>
</feature>
<keyword evidence="6" id="KW-0631">Potassium channel</keyword>
<keyword evidence="4" id="KW-0633">Potassium transport</keyword>
<keyword evidence="8 14" id="KW-1133">Transmembrane helix</keyword>
<reference evidence="18" key="1">
    <citation type="submission" date="2020-05" db="EMBL/GenBank/DDBJ databases">
        <authorList>
            <person name="Chiriac C."/>
            <person name="Salcher M."/>
            <person name="Ghai R."/>
            <person name="Kavagutti S V."/>
        </authorList>
    </citation>
    <scope>NUCLEOTIDE SEQUENCE</scope>
</reference>
<dbReference type="EMBL" id="CAFBMM010000028">
    <property type="protein sequence ID" value="CAB4905376.1"/>
    <property type="molecule type" value="Genomic_DNA"/>
</dbReference>
<dbReference type="EMBL" id="CAFBPQ010000058">
    <property type="protein sequence ID" value="CAB5031099.1"/>
    <property type="molecule type" value="Genomic_DNA"/>
</dbReference>
<comment type="catalytic activity">
    <reaction evidence="12">
        <text>K(+)(in) = K(+)(out)</text>
        <dbReference type="Rhea" id="RHEA:29463"/>
        <dbReference type="ChEBI" id="CHEBI:29103"/>
    </reaction>
</comment>
<keyword evidence="11" id="KW-0407">Ion channel</keyword>
<evidence type="ECO:0000256" key="12">
    <source>
        <dbReference type="ARBA" id="ARBA00034430"/>
    </source>
</evidence>
<feature type="transmembrane region" description="Helical" evidence="14">
    <location>
        <begin position="17"/>
        <end position="39"/>
    </location>
</feature>
<evidence type="ECO:0000313" key="16">
    <source>
        <dbReference type="EMBL" id="CAB4905376.1"/>
    </source>
</evidence>
<evidence type="ECO:0000256" key="4">
    <source>
        <dbReference type="ARBA" id="ARBA00022538"/>
    </source>
</evidence>
<evidence type="ECO:0000256" key="7">
    <source>
        <dbReference type="ARBA" id="ARBA00022958"/>
    </source>
</evidence>
<evidence type="ECO:0000256" key="6">
    <source>
        <dbReference type="ARBA" id="ARBA00022826"/>
    </source>
</evidence>
<evidence type="ECO:0000256" key="5">
    <source>
        <dbReference type="ARBA" id="ARBA00022692"/>
    </source>
</evidence>
<dbReference type="Pfam" id="PF06736">
    <property type="entry name" value="TMEM175"/>
    <property type="match status" value="1"/>
</dbReference>
<comment type="subcellular location">
    <subcellularLocation>
        <location evidence="1">Membrane</location>
        <topology evidence="1">Multi-pass membrane protein</topology>
    </subcellularLocation>
</comment>
<feature type="region of interest" description="Disordered" evidence="13">
    <location>
        <begin position="212"/>
        <end position="238"/>
    </location>
</feature>
<comment type="similarity">
    <text evidence="2">Belongs to the TMEM175 family.</text>
</comment>
<protein>
    <submittedName>
        <fullName evidence="18">Unannotated protein</fullName>
    </submittedName>
</protein>
<name>A0A6J7RQL2_9ZZZZ</name>
<keyword evidence="5 14" id="KW-0812">Transmembrane</keyword>
<feature type="transmembrane region" description="Helical" evidence="14">
    <location>
        <begin position="164"/>
        <end position="183"/>
    </location>
</feature>
<dbReference type="GO" id="GO:0015252">
    <property type="term" value="F:proton channel activity"/>
    <property type="evidence" value="ECO:0007669"/>
    <property type="project" value="InterPro"/>
</dbReference>
<gene>
    <name evidence="15" type="ORF">UFOPK2683_00529</name>
    <name evidence="16" type="ORF">UFOPK3605_00724</name>
    <name evidence="17" type="ORF">UFOPK3897_00684</name>
    <name evidence="18" type="ORF">UFOPK4121_01380</name>
</gene>
<evidence type="ECO:0000313" key="18">
    <source>
        <dbReference type="EMBL" id="CAB5031099.1"/>
    </source>
</evidence>
<dbReference type="GO" id="GO:0005267">
    <property type="term" value="F:potassium channel activity"/>
    <property type="evidence" value="ECO:0007669"/>
    <property type="project" value="UniProtKB-KW"/>
</dbReference>
<sequence length="238" mass="27222">MTDSAGSETSRRDIDRLVAFSDGIFAIAMTLLVLSISIPELNNNASNLNQQLWQAIKDQYPEMFAYFLSFVVIGRYWLIHHRVFRLIHRVDPGLFSLNLALLSLIAFMPYSTEIYGRYQSTTSALVIYALTVSLVGIVQIFLFEHINNKKLLDPKVRPDFLVMARPRSYTIPAIFLISIPVAFFTEQAWIIWIVGLILARFIFNNPLASFDDPYRTPDSKKSRKKATSPTKGRSRPKK</sequence>
<dbReference type="PANTHER" id="PTHR31462">
    <property type="entry name" value="ENDOSOMAL/LYSOSOMAL POTASSIUM CHANNEL TMEM175"/>
    <property type="match status" value="1"/>
</dbReference>
<feature type="transmembrane region" description="Helical" evidence="14">
    <location>
        <begin position="189"/>
        <end position="210"/>
    </location>
</feature>
<dbReference type="EMBL" id="CAEZYK010000020">
    <property type="protein sequence ID" value="CAB4719768.1"/>
    <property type="molecule type" value="Genomic_DNA"/>
</dbReference>
<dbReference type="InterPro" id="IPR010617">
    <property type="entry name" value="TMEM175-like"/>
</dbReference>
<evidence type="ECO:0000256" key="8">
    <source>
        <dbReference type="ARBA" id="ARBA00022989"/>
    </source>
</evidence>
<evidence type="ECO:0000256" key="13">
    <source>
        <dbReference type="SAM" id="MobiDB-lite"/>
    </source>
</evidence>
<keyword evidence="7" id="KW-0630">Potassium</keyword>
<evidence type="ECO:0000313" key="17">
    <source>
        <dbReference type="EMBL" id="CAB4973918.1"/>
    </source>
</evidence>
<evidence type="ECO:0000256" key="11">
    <source>
        <dbReference type="ARBA" id="ARBA00023303"/>
    </source>
</evidence>
<proteinExistence type="inferred from homology"/>
<keyword evidence="3" id="KW-0813">Transport</keyword>
<feature type="transmembrane region" description="Helical" evidence="14">
    <location>
        <begin position="90"/>
        <end position="110"/>
    </location>
</feature>
<dbReference type="PANTHER" id="PTHR31462:SF5">
    <property type="entry name" value="ENDOSOMAL_LYSOSOMAL PROTON CHANNEL TMEM175"/>
    <property type="match status" value="1"/>
</dbReference>
<evidence type="ECO:0000313" key="15">
    <source>
        <dbReference type="EMBL" id="CAB4719768.1"/>
    </source>
</evidence>
<evidence type="ECO:0000256" key="1">
    <source>
        <dbReference type="ARBA" id="ARBA00004141"/>
    </source>
</evidence>
<dbReference type="AlphaFoldDB" id="A0A6J7RQL2"/>
<evidence type="ECO:0000256" key="3">
    <source>
        <dbReference type="ARBA" id="ARBA00022448"/>
    </source>
</evidence>
<accession>A0A6J7RQL2</accession>